<dbReference type="SUPFAM" id="SSF47819">
    <property type="entry name" value="HRDC-like"/>
    <property type="match status" value="1"/>
</dbReference>
<comment type="subcellular location">
    <subcellularLocation>
        <location evidence="1">Nucleus</location>
    </subcellularLocation>
</comment>
<dbReference type="EMBL" id="KZ819606">
    <property type="protein sequence ID" value="PWN31891.1"/>
    <property type="molecule type" value="Genomic_DNA"/>
</dbReference>
<dbReference type="FunCoup" id="A0A316V5Y6">
    <property type="interactions" value="92"/>
</dbReference>
<accession>A0A316V5Y6</accession>
<evidence type="ECO:0000256" key="6">
    <source>
        <dbReference type="ARBA" id="ARBA00023242"/>
    </source>
</evidence>
<comment type="similarity">
    <text evidence="2">Belongs to the eukaryotic RPC9 RNA polymerase subunit family.</text>
</comment>
<evidence type="ECO:0000313" key="9">
    <source>
        <dbReference type="Proteomes" id="UP000245771"/>
    </source>
</evidence>
<dbReference type="GO" id="GO:0000166">
    <property type="term" value="F:nucleotide binding"/>
    <property type="evidence" value="ECO:0007669"/>
    <property type="project" value="InterPro"/>
</dbReference>
<dbReference type="InterPro" id="IPR010997">
    <property type="entry name" value="HRDC-like_sf"/>
</dbReference>
<keyword evidence="6" id="KW-0539">Nucleus</keyword>
<evidence type="ECO:0000313" key="8">
    <source>
        <dbReference type="EMBL" id="PWN31891.1"/>
    </source>
</evidence>
<dbReference type="InterPro" id="IPR038324">
    <property type="entry name" value="Rpb4/RPC9_sf"/>
</dbReference>
<dbReference type="GO" id="GO:0006384">
    <property type="term" value="P:transcription initiation at RNA polymerase III promoter"/>
    <property type="evidence" value="ECO:0007669"/>
    <property type="project" value="InterPro"/>
</dbReference>
<evidence type="ECO:0000256" key="4">
    <source>
        <dbReference type="ARBA" id="ARBA00022478"/>
    </source>
</evidence>
<organism evidence="8 9">
    <name type="scientific">Meira miltonrushii</name>
    <dbReference type="NCBI Taxonomy" id="1280837"/>
    <lineage>
        <taxon>Eukaryota</taxon>
        <taxon>Fungi</taxon>
        <taxon>Dikarya</taxon>
        <taxon>Basidiomycota</taxon>
        <taxon>Ustilaginomycotina</taxon>
        <taxon>Exobasidiomycetes</taxon>
        <taxon>Exobasidiales</taxon>
        <taxon>Brachybasidiaceae</taxon>
        <taxon>Meira</taxon>
    </lineage>
</organism>
<dbReference type="Pfam" id="PF03874">
    <property type="entry name" value="RNA_pol_Rpb4"/>
    <property type="match status" value="1"/>
</dbReference>
<dbReference type="STRING" id="1280837.A0A316V5Y6"/>
<protein>
    <recommendedName>
        <fullName evidence="3">DNA-directed RNA polymerase III subunit RPC9</fullName>
    </recommendedName>
</protein>
<keyword evidence="4" id="KW-0240">DNA-directed RNA polymerase</keyword>
<keyword evidence="5" id="KW-0804">Transcription</keyword>
<feature type="region of interest" description="Disordered" evidence="7">
    <location>
        <begin position="223"/>
        <end position="262"/>
    </location>
</feature>
<dbReference type="GO" id="GO:0005666">
    <property type="term" value="C:RNA polymerase III complex"/>
    <property type="evidence" value="ECO:0007669"/>
    <property type="project" value="InterPro"/>
</dbReference>
<dbReference type="InterPro" id="IPR038846">
    <property type="entry name" value="RPC9"/>
</dbReference>
<dbReference type="Proteomes" id="UP000245771">
    <property type="component" value="Unassembled WGS sequence"/>
</dbReference>
<gene>
    <name evidence="8" type="ORF">FA14DRAFT_149963</name>
</gene>
<dbReference type="RefSeq" id="XP_025352193.1">
    <property type="nucleotide sequence ID" value="XM_025497418.1"/>
</dbReference>
<dbReference type="GeneID" id="37019199"/>
<dbReference type="InterPro" id="IPR005574">
    <property type="entry name" value="Rpb4/RPC9"/>
</dbReference>
<feature type="compositionally biased region" description="Acidic residues" evidence="7">
    <location>
        <begin position="223"/>
        <end position="243"/>
    </location>
</feature>
<dbReference type="PANTHER" id="PTHR15561:SF0">
    <property type="entry name" value="DNA-DIRECTED RNA POLYMERASE III SUBUNIT RPC9"/>
    <property type="match status" value="1"/>
</dbReference>
<dbReference type="InParanoid" id="A0A316V5Y6"/>
<proteinExistence type="inferred from homology"/>
<dbReference type="OrthoDB" id="1746530at2759"/>
<evidence type="ECO:0000256" key="3">
    <source>
        <dbReference type="ARBA" id="ARBA00016672"/>
    </source>
</evidence>
<reference evidence="8 9" key="1">
    <citation type="journal article" date="2018" name="Mol. Biol. Evol.">
        <title>Broad Genomic Sampling Reveals a Smut Pathogenic Ancestry of the Fungal Clade Ustilaginomycotina.</title>
        <authorList>
            <person name="Kijpornyongpan T."/>
            <person name="Mondo S.J."/>
            <person name="Barry K."/>
            <person name="Sandor L."/>
            <person name="Lee J."/>
            <person name="Lipzen A."/>
            <person name="Pangilinan J."/>
            <person name="LaButti K."/>
            <person name="Hainaut M."/>
            <person name="Henrissat B."/>
            <person name="Grigoriev I.V."/>
            <person name="Spatafora J.W."/>
            <person name="Aime M.C."/>
        </authorList>
    </citation>
    <scope>NUCLEOTIDE SEQUENCE [LARGE SCALE GENOMIC DNA]</scope>
    <source>
        <strain evidence="8 9">MCA 3882</strain>
    </source>
</reference>
<evidence type="ECO:0000256" key="2">
    <source>
        <dbReference type="ARBA" id="ARBA00006898"/>
    </source>
</evidence>
<dbReference type="AlphaFoldDB" id="A0A316V5Y6"/>
<dbReference type="Gene3D" id="1.20.1250.40">
    <property type="match status" value="1"/>
</dbReference>
<evidence type="ECO:0000256" key="7">
    <source>
        <dbReference type="SAM" id="MobiDB-lite"/>
    </source>
</evidence>
<name>A0A316V5Y6_9BASI</name>
<evidence type="ECO:0000256" key="5">
    <source>
        <dbReference type="ARBA" id="ARBA00023163"/>
    </source>
</evidence>
<dbReference type="PANTHER" id="PTHR15561">
    <property type="entry name" value="CALCITONIN GENE-RELATED PEPTIDE-RECEPTOR COMPONENT PROTEIN"/>
    <property type="match status" value="1"/>
</dbReference>
<keyword evidence="9" id="KW-1185">Reference proteome</keyword>
<sequence>MKVKNARAAELSDFEVLQVLREMGKRQQMAVLKKNIESTKVTTMNSIKPNTGTESLSIEERTMQSLPSNLRTIQYEVLECLRNVQRPCAHQSSDQIPRFMDALYAWERGKPVEGVPGLNEGGEDGGIITIIEREKRLTKGERLMLINHAPTTEIELYPLVEEIEDRFTADQRLDILTIISAHLPLDQEAIQAYQDRNTTMPANAEMNDQQDVVFDEQDGEEVYVGPEDEYEQQGIADPDDDMDMLQNEAAGGAAVDDDGPDE</sequence>
<evidence type="ECO:0000256" key="1">
    <source>
        <dbReference type="ARBA" id="ARBA00004123"/>
    </source>
</evidence>